<comment type="caution">
    <text evidence="2">The sequence shown here is derived from an EMBL/GenBank/DDBJ whole genome shotgun (WGS) entry which is preliminary data.</text>
</comment>
<name>A0A2J4RJQ0_9ENTR</name>
<evidence type="ECO:0000313" key="2">
    <source>
        <dbReference type="EMBL" id="PLL43530.1"/>
    </source>
</evidence>
<gene>
    <name evidence="2" type="ORF">CWN50_04125</name>
</gene>
<dbReference type="EMBL" id="PIDS01000070">
    <property type="protein sequence ID" value="PLL43530.1"/>
    <property type="molecule type" value="Genomic_DNA"/>
</dbReference>
<sequence>MLFKTPQFKLQRVPSRKSRERREDRYSDTTPEYSTRNGFAVYAYKGVVIEKHMNVYYIGRRIQIKGFPEDVMMRLNGTFTAASILKELIDLGLKSVDEKRHIEVRGRLKNWKCPHCETITLLDAKHKHVVWRYIRNEWGDEERQDTGKRRLKCHYCFEETLLDEVEYVSDETVF</sequence>
<evidence type="ECO:0000313" key="3">
    <source>
        <dbReference type="Proteomes" id="UP000234505"/>
    </source>
</evidence>
<evidence type="ECO:0000256" key="1">
    <source>
        <dbReference type="SAM" id="MobiDB-lite"/>
    </source>
</evidence>
<feature type="region of interest" description="Disordered" evidence="1">
    <location>
        <begin position="1"/>
        <end position="31"/>
    </location>
</feature>
<dbReference type="AlphaFoldDB" id="A0A2J4RJQ0"/>
<accession>A0A2J4RJQ0</accession>
<reference evidence="2 3" key="1">
    <citation type="submission" date="2017-11" db="EMBL/GenBank/DDBJ databases">
        <authorList>
            <person name="Han C.G."/>
        </authorList>
    </citation>
    <scope>NUCLEOTIDE SEQUENCE [LARGE SCALE GENOMIC DNA]</scope>
    <source>
        <strain evidence="2 3">A11</strain>
    </source>
</reference>
<organism evidence="2 3">
    <name type="scientific">Klebsiella michiganensis</name>
    <dbReference type="NCBI Taxonomy" id="1134687"/>
    <lineage>
        <taxon>Bacteria</taxon>
        <taxon>Pseudomonadati</taxon>
        <taxon>Pseudomonadota</taxon>
        <taxon>Gammaproteobacteria</taxon>
        <taxon>Enterobacterales</taxon>
        <taxon>Enterobacteriaceae</taxon>
        <taxon>Klebsiella/Raoultella group</taxon>
        <taxon>Klebsiella</taxon>
    </lineage>
</organism>
<dbReference type="Proteomes" id="UP000234505">
    <property type="component" value="Unassembled WGS sequence"/>
</dbReference>
<proteinExistence type="predicted"/>
<reference evidence="2 3" key="2">
    <citation type="submission" date="2018-01" db="EMBL/GenBank/DDBJ databases">
        <title>Genomic study of Klebsiella pneumoniae.</title>
        <authorList>
            <person name="Yang Y."/>
            <person name="Bicalho R."/>
        </authorList>
    </citation>
    <scope>NUCLEOTIDE SEQUENCE [LARGE SCALE GENOMIC DNA]</scope>
    <source>
        <strain evidence="2 3">A11</strain>
    </source>
</reference>
<protein>
    <submittedName>
        <fullName evidence="2">Uncharacterized protein</fullName>
    </submittedName>
</protein>